<reference evidence="10" key="1">
    <citation type="submission" date="2015-06" db="EMBL/GenBank/DDBJ databases">
        <title>Expansion of signal transduction pathways in fungi by whole-genome duplication.</title>
        <authorList>
            <consortium name="DOE Joint Genome Institute"/>
            <person name="Corrochano L.M."/>
            <person name="Kuo A."/>
            <person name="Marcet-Houben M."/>
            <person name="Polaino S."/>
            <person name="Salamov A."/>
            <person name="Villalobos J.M."/>
            <person name="Alvarez M.I."/>
            <person name="Avalos J."/>
            <person name="Benito E.P."/>
            <person name="Benoit I."/>
            <person name="Burger G."/>
            <person name="Camino L.P."/>
            <person name="Canovas D."/>
            <person name="Cerda-Olmedo E."/>
            <person name="Cheng J.-F."/>
            <person name="Dominguez A."/>
            <person name="Elias M."/>
            <person name="Eslava A.P."/>
            <person name="Glaser F."/>
            <person name="Grimwood J."/>
            <person name="Gutierrez G."/>
            <person name="Heitman J."/>
            <person name="Henrissat B."/>
            <person name="Iturriaga E.A."/>
            <person name="Lang B.F."/>
            <person name="Lavin J.L."/>
            <person name="Lee S."/>
            <person name="Li W."/>
            <person name="Lindquist E."/>
            <person name="Lopez-Garcia S."/>
            <person name="Luque E.M."/>
            <person name="Marcos A.T."/>
            <person name="Martin J."/>
            <person name="McCluskey K."/>
            <person name="Medina H.R."/>
            <person name="Miralles-Duran A."/>
            <person name="Miyazaki A."/>
            <person name="Munoz-Torres E."/>
            <person name="Oguiza J.A."/>
            <person name="Ohm R."/>
            <person name="Olmedo M."/>
            <person name="Orejas M."/>
            <person name="Ortiz-Castellanos L."/>
            <person name="Pisabarro A.G."/>
            <person name="Rodriguez-Romero J."/>
            <person name="Ruiz-Herrera J."/>
            <person name="Ruiz-Vazquez R."/>
            <person name="Sanz C."/>
            <person name="Schackwitz W."/>
            <person name="Schmutz J."/>
            <person name="Shahriari M."/>
            <person name="Shelest E."/>
            <person name="Silva-Franco F."/>
            <person name="Soanes D."/>
            <person name="Syed K."/>
            <person name="Tagua V.G."/>
            <person name="Talbot N.J."/>
            <person name="Thon M."/>
            <person name="De vries R.P."/>
            <person name="Wiebenga A."/>
            <person name="Yadav J.S."/>
            <person name="Braun E.L."/>
            <person name="Baker S."/>
            <person name="Garre V."/>
            <person name="Horwitz B."/>
            <person name="Torres-Martinez S."/>
            <person name="Idnurm A."/>
            <person name="Herrera-Estrella A."/>
            <person name="Gabaldon T."/>
            <person name="Grigoriev I.V."/>
        </authorList>
    </citation>
    <scope>NUCLEOTIDE SEQUENCE [LARGE SCALE GENOMIC DNA]</scope>
    <source>
        <strain evidence="10">NRRL 1555(-)</strain>
    </source>
</reference>
<dbReference type="InterPro" id="IPR008271">
    <property type="entry name" value="Ser/Thr_kinase_AS"/>
</dbReference>
<dbReference type="OrthoDB" id="193931at2759"/>
<dbReference type="PANTHER" id="PTHR24346:SF30">
    <property type="entry name" value="MATERNAL EMBRYONIC LEUCINE ZIPPER KINASE"/>
    <property type="match status" value="1"/>
</dbReference>
<keyword evidence="3 6" id="KW-0547">Nucleotide-binding</keyword>
<dbReference type="PROSITE" id="PS00108">
    <property type="entry name" value="PROTEIN_KINASE_ST"/>
    <property type="match status" value="1"/>
</dbReference>
<dbReference type="PROSITE" id="PS50011">
    <property type="entry name" value="PROTEIN_KINASE_DOM"/>
    <property type="match status" value="1"/>
</dbReference>
<dbReference type="GO" id="GO:0005524">
    <property type="term" value="F:ATP binding"/>
    <property type="evidence" value="ECO:0007669"/>
    <property type="project" value="UniProtKB-UniRule"/>
</dbReference>
<dbReference type="GO" id="GO:0005737">
    <property type="term" value="C:cytoplasm"/>
    <property type="evidence" value="ECO:0007669"/>
    <property type="project" value="TreeGrafter"/>
</dbReference>
<dbReference type="FunFam" id="1.10.510.10:FF:000956">
    <property type="entry name" value="CAMK family protein kinase"/>
    <property type="match status" value="1"/>
</dbReference>
<sequence length="261" mass="30042">GRYEQKHMLGKGNFGEVWLAVEKSTKKQVAVKVLKKKNFKTEDQIKHAQNEMEICKGFVKSLGHKNIVKVYEVDSDSDYIYIVMECVKGGELFDKIKKYGRIKEIDVQKWFRQLIEAMEYIHKNGIVHRDLKPENVLLDEFNNIRVCDFGFGKKCKELELLEIYCGSPYYAAPEMVSSTPYRGPPADMWSCGVMLFAMLTGHLPFHSSNPSELFRKIRTGPYSLPRYVSAEASQLIAMLLVKDPDARMTANECLGHPWFSR</sequence>
<dbReference type="AlphaFoldDB" id="A0A162WN41"/>
<dbReference type="PIRSF" id="PIRSF000654">
    <property type="entry name" value="Integrin-linked_kinase"/>
    <property type="match status" value="1"/>
</dbReference>
<gene>
    <name evidence="9" type="ORF">PHYBLDRAFT_21989</name>
</gene>
<feature type="non-terminal residue" evidence="9">
    <location>
        <position position="261"/>
    </location>
</feature>
<dbReference type="InterPro" id="IPR011009">
    <property type="entry name" value="Kinase-like_dom_sf"/>
</dbReference>
<dbReference type="STRING" id="763407.A0A162WN41"/>
<dbReference type="EMBL" id="KV440992">
    <property type="protein sequence ID" value="OAD69195.1"/>
    <property type="molecule type" value="Genomic_DNA"/>
</dbReference>
<dbReference type="InParanoid" id="A0A162WN41"/>
<protein>
    <recommendedName>
        <fullName evidence="8">Protein kinase domain-containing protein</fullName>
    </recommendedName>
</protein>
<evidence type="ECO:0000313" key="9">
    <source>
        <dbReference type="EMBL" id="OAD69195.1"/>
    </source>
</evidence>
<feature type="non-terminal residue" evidence="9">
    <location>
        <position position="1"/>
    </location>
</feature>
<dbReference type="GO" id="GO:0035556">
    <property type="term" value="P:intracellular signal transduction"/>
    <property type="evidence" value="ECO:0007669"/>
    <property type="project" value="TreeGrafter"/>
</dbReference>
<dbReference type="CDD" id="cd14003">
    <property type="entry name" value="STKc_AMPK-like"/>
    <property type="match status" value="1"/>
</dbReference>
<evidence type="ECO:0000313" key="10">
    <source>
        <dbReference type="Proteomes" id="UP000077315"/>
    </source>
</evidence>
<evidence type="ECO:0000256" key="4">
    <source>
        <dbReference type="ARBA" id="ARBA00022777"/>
    </source>
</evidence>
<dbReference type="FunFam" id="3.30.200.20:FF:000315">
    <property type="entry name" value="Calcium-dependent protein kinase 3"/>
    <property type="match status" value="1"/>
</dbReference>
<keyword evidence="1 7" id="KW-0723">Serine/threonine-protein kinase</keyword>
<dbReference type="SMART" id="SM00220">
    <property type="entry name" value="S_TKc"/>
    <property type="match status" value="1"/>
</dbReference>
<dbReference type="RefSeq" id="XP_018287235.1">
    <property type="nucleotide sequence ID" value="XM_018439771.1"/>
</dbReference>
<name>A0A162WN41_PHYB8</name>
<dbReference type="PROSITE" id="PS00107">
    <property type="entry name" value="PROTEIN_KINASE_ATP"/>
    <property type="match status" value="1"/>
</dbReference>
<keyword evidence="4" id="KW-0418">Kinase</keyword>
<keyword evidence="2" id="KW-0808">Transferase</keyword>
<dbReference type="PANTHER" id="PTHR24346">
    <property type="entry name" value="MAP/MICROTUBULE AFFINITY-REGULATING KINASE"/>
    <property type="match status" value="1"/>
</dbReference>
<dbReference type="GeneID" id="29000677"/>
<dbReference type="Gene3D" id="1.10.510.10">
    <property type="entry name" value="Transferase(Phosphotransferase) domain 1"/>
    <property type="match status" value="1"/>
</dbReference>
<comment type="similarity">
    <text evidence="7">Belongs to the protein kinase superfamily.</text>
</comment>
<dbReference type="InterPro" id="IPR000719">
    <property type="entry name" value="Prot_kinase_dom"/>
</dbReference>
<accession>A0A162WN41</accession>
<dbReference type="Pfam" id="PF00069">
    <property type="entry name" value="Pkinase"/>
    <property type="match status" value="1"/>
</dbReference>
<dbReference type="Proteomes" id="UP000077315">
    <property type="component" value="Unassembled WGS sequence"/>
</dbReference>
<dbReference type="SUPFAM" id="SSF56112">
    <property type="entry name" value="Protein kinase-like (PK-like)"/>
    <property type="match status" value="1"/>
</dbReference>
<keyword evidence="10" id="KW-1185">Reference proteome</keyword>
<feature type="binding site" evidence="6">
    <location>
        <position position="32"/>
    </location>
    <ligand>
        <name>ATP</name>
        <dbReference type="ChEBI" id="CHEBI:30616"/>
    </ligand>
</feature>
<evidence type="ECO:0000259" key="8">
    <source>
        <dbReference type="PROSITE" id="PS50011"/>
    </source>
</evidence>
<feature type="domain" description="Protein kinase" evidence="8">
    <location>
        <begin position="3"/>
        <end position="259"/>
    </location>
</feature>
<evidence type="ECO:0000256" key="2">
    <source>
        <dbReference type="ARBA" id="ARBA00022679"/>
    </source>
</evidence>
<keyword evidence="5 6" id="KW-0067">ATP-binding</keyword>
<dbReference type="InterPro" id="IPR017441">
    <property type="entry name" value="Protein_kinase_ATP_BS"/>
</dbReference>
<evidence type="ECO:0000256" key="7">
    <source>
        <dbReference type="RuleBase" id="RU000304"/>
    </source>
</evidence>
<proteinExistence type="inferred from homology"/>
<dbReference type="GO" id="GO:0004674">
    <property type="term" value="F:protein serine/threonine kinase activity"/>
    <property type="evidence" value="ECO:0007669"/>
    <property type="project" value="UniProtKB-KW"/>
</dbReference>
<organism evidence="9 10">
    <name type="scientific">Phycomyces blakesleeanus (strain ATCC 8743b / DSM 1359 / FGSC 10004 / NBRC 33097 / NRRL 1555)</name>
    <dbReference type="NCBI Taxonomy" id="763407"/>
    <lineage>
        <taxon>Eukaryota</taxon>
        <taxon>Fungi</taxon>
        <taxon>Fungi incertae sedis</taxon>
        <taxon>Mucoromycota</taxon>
        <taxon>Mucoromycotina</taxon>
        <taxon>Mucoromycetes</taxon>
        <taxon>Mucorales</taxon>
        <taxon>Phycomycetaceae</taxon>
        <taxon>Phycomyces</taxon>
    </lineage>
</organism>
<evidence type="ECO:0000256" key="5">
    <source>
        <dbReference type="ARBA" id="ARBA00022840"/>
    </source>
</evidence>
<evidence type="ECO:0000256" key="6">
    <source>
        <dbReference type="PROSITE-ProRule" id="PRU10141"/>
    </source>
</evidence>
<dbReference type="VEuPathDB" id="FungiDB:PHYBLDRAFT_21989"/>
<evidence type="ECO:0000256" key="3">
    <source>
        <dbReference type="ARBA" id="ARBA00022741"/>
    </source>
</evidence>
<evidence type="ECO:0000256" key="1">
    <source>
        <dbReference type="ARBA" id="ARBA00022527"/>
    </source>
</evidence>